<feature type="domain" description="Heterokaryon incompatibility" evidence="1">
    <location>
        <begin position="173"/>
        <end position="309"/>
    </location>
</feature>
<dbReference type="EMBL" id="JAPZBO010000009">
    <property type="protein sequence ID" value="KAJ5303425.1"/>
    <property type="molecule type" value="Genomic_DNA"/>
</dbReference>
<dbReference type="Pfam" id="PF06985">
    <property type="entry name" value="HET"/>
    <property type="match status" value="1"/>
</dbReference>
<dbReference type="Proteomes" id="UP001147746">
    <property type="component" value="Unassembled WGS sequence"/>
</dbReference>
<evidence type="ECO:0000313" key="2">
    <source>
        <dbReference type="EMBL" id="KAJ5303425.1"/>
    </source>
</evidence>
<dbReference type="InterPro" id="IPR010730">
    <property type="entry name" value="HET"/>
</dbReference>
<name>A0A9W9PPS4_9EURO</name>
<comment type="caution">
    <text evidence="2">The sequence shown here is derived from an EMBL/GenBank/DDBJ whole genome shotgun (WGS) entry which is preliminary data.</text>
</comment>
<dbReference type="PANTHER" id="PTHR33112:SF16">
    <property type="entry name" value="HETEROKARYON INCOMPATIBILITY DOMAIN-CONTAINING PROTEIN"/>
    <property type="match status" value="1"/>
</dbReference>
<evidence type="ECO:0000259" key="1">
    <source>
        <dbReference type="Pfam" id="PF06985"/>
    </source>
</evidence>
<dbReference type="AlphaFoldDB" id="A0A9W9PPS4"/>
<dbReference type="PANTHER" id="PTHR33112">
    <property type="entry name" value="DOMAIN PROTEIN, PUTATIVE-RELATED"/>
    <property type="match status" value="1"/>
</dbReference>
<proteinExistence type="predicted"/>
<accession>A0A9W9PPS4</accession>
<organism evidence="2 3">
    <name type="scientific">Penicillium atrosanguineum</name>
    <dbReference type="NCBI Taxonomy" id="1132637"/>
    <lineage>
        <taxon>Eukaryota</taxon>
        <taxon>Fungi</taxon>
        <taxon>Dikarya</taxon>
        <taxon>Ascomycota</taxon>
        <taxon>Pezizomycotina</taxon>
        <taxon>Eurotiomycetes</taxon>
        <taxon>Eurotiomycetidae</taxon>
        <taxon>Eurotiales</taxon>
        <taxon>Aspergillaceae</taxon>
        <taxon>Penicillium</taxon>
    </lineage>
</organism>
<keyword evidence="3" id="KW-1185">Reference proteome</keyword>
<protein>
    <recommendedName>
        <fullName evidence="1">Heterokaryon incompatibility domain-containing protein</fullName>
    </recommendedName>
</protein>
<sequence length="651" mass="72749">MPLCEDCNTWDLETTNGFGVTLGKYDNLLVKAAEGCEGCKFFCAVLHSSYRWRTRRDELSGREISFSHLRLDAREEGIIGMTMSADDCCLDMCVASDYQGPPVNGLDRLRAVPVSSGDEKCLTRISTWMSQCTEHETCFSSTSAPLPKRVIEISHDPTVDPKIVSTEKQNGPYIILSHQCSGEVKDLALQEPEESRLSVPLDVTACSKAVSDAIDIARRLGYQYLWTRELCITAPELSDPSGFLNIYGQASLMLVASAGEEANRGLFHDRNVLYSPAMGPHKDRCFRPRELRWLSSIAESPLAMHGWNILERILAPRIVHFTKQQLIWECASGYQFEAAKLVGDQDLGPKDNAFDKSDMQRYVQRTLQQLPVETEIGRDEASKESVARLKTWTQNVNALSWGKFEDPSDKLPVIGRIALVMNDGTLGDYLAGIWSNHVVSGLSWGRMFSLLTPTPEYRAPTWSWASVDGPVTIDNVQADDTPVSLWAQTYQPELVSHHIELADPSNLYGRILEGSHIILEAACIGFKKLTDSLKSLEGQPKGFQVRPVLDQSLMFDCGCCRPRSAEDQEADTAQFTRLIEHHVCIVLKFDGWTTESDEGYCLLLILKGSGDEISFTRVGYLTVSFSRWNKPADPRGTFGALGWERRKLKLV</sequence>
<reference evidence="2" key="2">
    <citation type="journal article" date="2023" name="IMA Fungus">
        <title>Comparative genomic study of the Penicillium genus elucidates a diverse pangenome and 15 lateral gene transfer events.</title>
        <authorList>
            <person name="Petersen C."/>
            <person name="Sorensen T."/>
            <person name="Nielsen M.R."/>
            <person name="Sondergaard T.E."/>
            <person name="Sorensen J.L."/>
            <person name="Fitzpatrick D.A."/>
            <person name="Frisvad J.C."/>
            <person name="Nielsen K.L."/>
        </authorList>
    </citation>
    <scope>NUCLEOTIDE SEQUENCE</scope>
    <source>
        <strain evidence="2">IBT 21472</strain>
    </source>
</reference>
<evidence type="ECO:0000313" key="3">
    <source>
        <dbReference type="Proteomes" id="UP001147746"/>
    </source>
</evidence>
<gene>
    <name evidence="2" type="ORF">N7476_010224</name>
</gene>
<reference evidence="2" key="1">
    <citation type="submission" date="2022-12" db="EMBL/GenBank/DDBJ databases">
        <authorList>
            <person name="Petersen C."/>
        </authorList>
    </citation>
    <scope>NUCLEOTIDE SEQUENCE</scope>
    <source>
        <strain evidence="2">IBT 21472</strain>
    </source>
</reference>